<dbReference type="InterPro" id="IPR007527">
    <property type="entry name" value="Znf_SWIM"/>
</dbReference>
<dbReference type="OrthoDB" id="2402896at2759"/>
<dbReference type="AlphaFoldDB" id="A0A8J8P503"/>
<comment type="caution">
    <text evidence="3">The sequence shown here is derived from an EMBL/GenBank/DDBJ whole genome shotgun (WGS) entry which is preliminary data.</text>
</comment>
<evidence type="ECO:0000313" key="3">
    <source>
        <dbReference type="EMBL" id="TNV86160.1"/>
    </source>
</evidence>
<evidence type="ECO:0000313" key="4">
    <source>
        <dbReference type="Proteomes" id="UP000785679"/>
    </source>
</evidence>
<gene>
    <name evidence="3" type="ORF">FGO68_gene1311</name>
</gene>
<dbReference type="InterPro" id="IPR031052">
    <property type="entry name" value="FHY3/FAR1"/>
</dbReference>
<evidence type="ECO:0000256" key="1">
    <source>
        <dbReference type="PROSITE-ProRule" id="PRU00325"/>
    </source>
</evidence>
<dbReference type="EMBL" id="RRYP01001266">
    <property type="protein sequence ID" value="TNV86160.1"/>
    <property type="molecule type" value="Genomic_DNA"/>
</dbReference>
<keyword evidence="1" id="KW-0479">Metal-binding</keyword>
<feature type="domain" description="SWIM-type" evidence="2">
    <location>
        <begin position="540"/>
        <end position="578"/>
    </location>
</feature>
<keyword evidence="1" id="KW-0862">Zinc</keyword>
<keyword evidence="1" id="KW-0863">Zinc-finger</keyword>
<keyword evidence="4" id="KW-1185">Reference proteome</keyword>
<dbReference type="GO" id="GO:0008270">
    <property type="term" value="F:zinc ion binding"/>
    <property type="evidence" value="ECO:0007669"/>
    <property type="project" value="UniProtKB-KW"/>
</dbReference>
<proteinExistence type="predicted"/>
<dbReference type="Proteomes" id="UP000785679">
    <property type="component" value="Unassembled WGS sequence"/>
</dbReference>
<sequence>MAYLRSRCMRMHHNHAIEIKDKHIIANKQIEEEIKLFIKCRLTVAQMHNIINKKFNVKSRYQDVYSMVRGIKRTNEDKTGVKEYENDYEQLLEMLNSYKSPFQKPHFLDGHLVKCLADATDDSPNIQYAYQIDPEKQKLQPQNLKLDNIIAIFIQFGTMKRNYHRFHEILFIDNTIQHKTPQVNYDEQGKPVSSETNLILLSGINNEGKNVLFGFAVVKEANYKTYKWVMKQFIDFSLHPKVGKVYPTTIIMPYDEQLQVAVDKVFIEHSTSLVCQSSLLKAMRDRFETSQEDFKIRNSRNECAETNQRAKKLVMTNRELYSYIKDVVFTEDTSQFQSIQEVIFQVANETLQGPGGEATVELAELNKFLRKIFSIKERWATAYRPKHFTCDLHSLARSDAVCNLIKSRLYQRANLIELIKLVEDIDKKIDQRCLQTAEDANCKQMVHSPIFRQINAMFSKFAFEHMCYQFMLSHRCRVAEFKRFNFTTVRLRETRTQYSGQYYVKEWQGQSWVTSRCTVEFEPKTVGMELSLNLAMNLPATLQPASSSMLKYVHCDCEYFVTFNLLCQHLFSIFSVLQLKRLGHSYKLFSRWLRSSDTDDYFNENIQRGIQNPYFVKISERERLFYLDENDGYHMAHGDSWKLQMDGFLIDKGVNLSWVDAHSNQVMPYHNQIAQQMYQFEIDQHNQQQKQ</sequence>
<evidence type="ECO:0000259" key="2">
    <source>
        <dbReference type="PROSITE" id="PS50966"/>
    </source>
</evidence>
<accession>A0A8J8P503</accession>
<dbReference type="PANTHER" id="PTHR31669">
    <property type="entry name" value="PROTEIN FAR1-RELATED SEQUENCE 10-RELATED"/>
    <property type="match status" value="1"/>
</dbReference>
<name>A0A8J8P503_HALGN</name>
<protein>
    <recommendedName>
        <fullName evidence="2">SWIM-type domain-containing protein</fullName>
    </recommendedName>
</protein>
<dbReference type="PROSITE" id="PS50966">
    <property type="entry name" value="ZF_SWIM"/>
    <property type="match status" value="1"/>
</dbReference>
<dbReference type="PANTHER" id="PTHR31669:SF251">
    <property type="entry name" value="PROTEIN FAR1-RELATED SEQUENCE"/>
    <property type="match status" value="1"/>
</dbReference>
<organism evidence="3 4">
    <name type="scientific">Halteria grandinella</name>
    <dbReference type="NCBI Taxonomy" id="5974"/>
    <lineage>
        <taxon>Eukaryota</taxon>
        <taxon>Sar</taxon>
        <taxon>Alveolata</taxon>
        <taxon>Ciliophora</taxon>
        <taxon>Intramacronucleata</taxon>
        <taxon>Spirotrichea</taxon>
        <taxon>Stichotrichia</taxon>
        <taxon>Sporadotrichida</taxon>
        <taxon>Halteriidae</taxon>
        <taxon>Halteria</taxon>
    </lineage>
</organism>
<reference evidence="3" key="1">
    <citation type="submission" date="2019-06" db="EMBL/GenBank/DDBJ databases">
        <authorList>
            <person name="Zheng W."/>
        </authorList>
    </citation>
    <scope>NUCLEOTIDE SEQUENCE</scope>
    <source>
        <strain evidence="3">QDHG01</strain>
    </source>
</reference>
<dbReference type="GO" id="GO:0006355">
    <property type="term" value="P:regulation of DNA-templated transcription"/>
    <property type="evidence" value="ECO:0007669"/>
    <property type="project" value="InterPro"/>
</dbReference>